<evidence type="ECO:0000313" key="7">
    <source>
        <dbReference type="EMBL" id="KWA59207.1"/>
    </source>
</evidence>
<dbReference type="InterPro" id="IPR050708">
    <property type="entry name" value="T6SS_VgrG/RHS"/>
</dbReference>
<dbReference type="PANTHER" id="PTHR32305">
    <property type="match status" value="1"/>
</dbReference>
<reference evidence="7 8" key="1">
    <citation type="submission" date="2015-11" db="EMBL/GenBank/DDBJ databases">
        <title>Expanding the genomic diversity of Burkholderia species for the development of highly accurate diagnostics.</title>
        <authorList>
            <person name="Sahl J."/>
            <person name="Keim P."/>
            <person name="Wagner D."/>
        </authorList>
    </citation>
    <scope>NUCLEOTIDE SEQUENCE [LARGE SCALE GENOMIC DNA]</scope>
    <source>
        <strain evidence="7 8">MSMB1960WGS</strain>
    </source>
</reference>
<dbReference type="SUPFAM" id="SSF69349">
    <property type="entry name" value="Phage fibre proteins"/>
    <property type="match status" value="1"/>
</dbReference>
<dbReference type="PANTHER" id="PTHR32305:SF15">
    <property type="entry name" value="PROTEIN RHSA-RELATED"/>
    <property type="match status" value="1"/>
</dbReference>
<keyword evidence="3" id="KW-0964">Secreted</keyword>
<evidence type="ECO:0000256" key="1">
    <source>
        <dbReference type="ARBA" id="ARBA00004613"/>
    </source>
</evidence>
<dbReference type="GO" id="GO:0005576">
    <property type="term" value="C:extracellular region"/>
    <property type="evidence" value="ECO:0007669"/>
    <property type="project" value="UniProtKB-SubCell"/>
</dbReference>
<dbReference type="InterPro" id="IPR006533">
    <property type="entry name" value="T6SS_Vgr_RhsGE"/>
</dbReference>
<dbReference type="EMBL" id="LPHB01000056">
    <property type="protein sequence ID" value="KWA59207.1"/>
    <property type="molecule type" value="Genomic_DNA"/>
</dbReference>
<feature type="domain" description="DUF2345" evidence="5">
    <location>
        <begin position="669"/>
        <end position="814"/>
    </location>
</feature>
<dbReference type="InterPro" id="IPR028244">
    <property type="entry name" value="T6SS_Rhs_Vgr_dom"/>
</dbReference>
<name>A0A108GIE4_9BURK</name>
<dbReference type="Gene3D" id="4.10.220.110">
    <property type="match status" value="1"/>
</dbReference>
<dbReference type="Pfam" id="PF04717">
    <property type="entry name" value="Phage_base_V"/>
    <property type="match status" value="1"/>
</dbReference>
<feature type="domain" description="Gp5/Type VI secretion system Vgr protein OB-fold" evidence="4">
    <location>
        <begin position="437"/>
        <end position="501"/>
    </location>
</feature>
<dbReference type="InterPro" id="IPR037026">
    <property type="entry name" value="Vgr_OB-fold_dom_sf"/>
</dbReference>
<dbReference type="Gene3D" id="3.55.50.10">
    <property type="entry name" value="Baseplate protein-like domains"/>
    <property type="match status" value="1"/>
</dbReference>
<dbReference type="Proteomes" id="UP000068603">
    <property type="component" value="Unassembled WGS sequence"/>
</dbReference>
<evidence type="ECO:0000256" key="2">
    <source>
        <dbReference type="ARBA" id="ARBA00005558"/>
    </source>
</evidence>
<dbReference type="NCBIfam" id="TIGR03361">
    <property type="entry name" value="VI_Rhs_Vgr"/>
    <property type="match status" value="1"/>
</dbReference>
<evidence type="ECO:0000259" key="4">
    <source>
        <dbReference type="Pfam" id="PF04717"/>
    </source>
</evidence>
<dbReference type="SUPFAM" id="SSF69279">
    <property type="entry name" value="Phage tail proteins"/>
    <property type="match status" value="2"/>
</dbReference>
<dbReference type="InterPro" id="IPR006531">
    <property type="entry name" value="Gp5/Vgr_OB"/>
</dbReference>
<dbReference type="Gene3D" id="2.40.50.230">
    <property type="entry name" value="Gp5 N-terminal domain"/>
    <property type="match status" value="1"/>
</dbReference>
<dbReference type="InterPro" id="IPR018769">
    <property type="entry name" value="VgrG2_DUF2345"/>
</dbReference>
<comment type="caution">
    <text evidence="7">The sequence shown here is derived from an EMBL/GenBank/DDBJ whole genome shotgun (WGS) entry which is preliminary data.</text>
</comment>
<dbReference type="AlphaFoldDB" id="A0A108GIE4"/>
<dbReference type="Pfam" id="PF13296">
    <property type="entry name" value="T6SS_Vgr"/>
    <property type="match status" value="1"/>
</dbReference>
<evidence type="ECO:0000313" key="8">
    <source>
        <dbReference type="Proteomes" id="UP000068603"/>
    </source>
</evidence>
<evidence type="ECO:0000256" key="3">
    <source>
        <dbReference type="ARBA" id="ARBA00022525"/>
    </source>
</evidence>
<organism evidence="7">
    <name type="scientific">Burkholderia stagnalis</name>
    <dbReference type="NCBI Taxonomy" id="1503054"/>
    <lineage>
        <taxon>Bacteria</taxon>
        <taxon>Pseudomonadati</taxon>
        <taxon>Pseudomonadota</taxon>
        <taxon>Betaproteobacteria</taxon>
        <taxon>Burkholderiales</taxon>
        <taxon>Burkholderiaceae</taxon>
        <taxon>Burkholderia</taxon>
        <taxon>Burkholderia cepacia complex</taxon>
    </lineage>
</organism>
<proteinExistence type="inferred from homology"/>
<dbReference type="STRING" id="1503054.WT74_23005"/>
<comment type="subcellular location">
    <subcellularLocation>
        <location evidence="1">Secreted</location>
    </subcellularLocation>
</comment>
<evidence type="ECO:0000259" key="6">
    <source>
        <dbReference type="Pfam" id="PF13296"/>
    </source>
</evidence>
<protein>
    <submittedName>
        <fullName evidence="7">Type VI secretion protein ImpA</fullName>
    </submittedName>
</protein>
<dbReference type="Pfam" id="PF05954">
    <property type="entry name" value="Phage_GPD"/>
    <property type="match status" value="1"/>
</dbReference>
<dbReference type="RefSeq" id="WP_060018776.1">
    <property type="nucleotide sequence ID" value="NZ_CP013461.1"/>
</dbReference>
<dbReference type="Pfam" id="PF10106">
    <property type="entry name" value="DUF2345"/>
    <property type="match status" value="1"/>
</dbReference>
<accession>A0A108GIE4</accession>
<comment type="similarity">
    <text evidence="2">Belongs to the VgrG protein family.</text>
</comment>
<dbReference type="Gene3D" id="2.30.110.50">
    <property type="match status" value="1"/>
</dbReference>
<dbReference type="InterPro" id="IPR017847">
    <property type="entry name" value="T6SS_RhsGE_Vgr_subset"/>
</dbReference>
<gene>
    <name evidence="7" type="ORF">WT44_20615</name>
</gene>
<sequence>MNTLFSASRTLAVSGAALPRHGGAPLLTPIRLKGTETIGALYEYTLELKTPDALAFSPSIAANIALDKLIGTEVTVSIELEGNGRSVAGMAGDSGLANVGAGTREITGIVTAARILREEGRAIVYSLTLHPWLWLATRNQDCRLFQDMSIVEVTDAVLSAYPFPVEKRLTPPRPNSEWPKRDIQRQHWESDWAFLQRLWEEWGIFYFFEHEGGRHRLVLSNSVGALKPHGPAYRSIRYEAPDGRRIDEEHIHALSVANALTTGGVTHIDYDYVRPRADLAVTQADPRDTGHANHAHYAWGDHAQPQAGATGLTGEYNQPRTEGEYLALVKTQAKRCIGLRASGRGNLRGLTTGQTFDLTHYPQAAANCEYMVISCRLDIEEVGEEAGAGQTYRCLADFEVQPTREAFRLARTVAKPRTYGPETAVVVGPANQEIWTDAYGRVKVQFHWDRQGERDERSSCWLRVSSPWQGNQFGAIHLPRIGQEVIVDHLNGDPDLPIVTGRVVNAYQQPAWQLPDNQALSGFRSRELGNRGGANHLVMDDTEGRIQTQLSSDYALSQLNLGAITRIPGSVGRQDARGSGFELRTDAHGVIRAGKGMLITTEARRSAEAHTTDMGETIERLDEAGRWQSANAGLARQAKAQDADAHQDEVAKSLEKQVVAIRGAGAAEPGAFPELTSSHLVMDGAEGIEATTPGTAHIAGGQHIAITSGRHASVSANGSVLASARDSLRLFAAQGGAKIVAADGDIDIEALSKAINLLAQIEVKVTSDTITIEAKKRLKLVGGGSYIELEQGLIRQGTNGEWVAHASNHHFPQPDEVPVELHVPKVCVPCLLKAAKRGGAIVPRL</sequence>
<dbReference type="NCBIfam" id="TIGR01646">
    <property type="entry name" value="vgr_GE"/>
    <property type="match status" value="1"/>
</dbReference>
<dbReference type="KEGG" id="bstg:WT74_23005"/>
<feature type="domain" description="Putative type VI secretion system Rhs element associated Vgr" evidence="6">
    <location>
        <begin position="531"/>
        <end position="626"/>
    </location>
</feature>
<dbReference type="SUPFAM" id="SSF69255">
    <property type="entry name" value="gp5 N-terminal domain-like"/>
    <property type="match status" value="1"/>
</dbReference>
<evidence type="ECO:0000259" key="5">
    <source>
        <dbReference type="Pfam" id="PF10106"/>
    </source>
</evidence>